<dbReference type="InterPro" id="IPR024930">
    <property type="entry name" value="Skp_dom_sf"/>
</dbReference>
<evidence type="ECO:0000256" key="3">
    <source>
        <dbReference type="SAM" id="Coils"/>
    </source>
</evidence>
<dbReference type="Proteomes" id="UP000287447">
    <property type="component" value="Unassembled WGS sequence"/>
</dbReference>
<feature type="signal peptide" evidence="4">
    <location>
        <begin position="1"/>
        <end position="26"/>
    </location>
</feature>
<accession>A0A437QY36</accession>
<protein>
    <submittedName>
        <fullName evidence="5">OmpH family outer membrane protein</fullName>
    </submittedName>
</protein>
<dbReference type="EMBL" id="SADE01000001">
    <property type="protein sequence ID" value="RVU39326.1"/>
    <property type="molecule type" value="Genomic_DNA"/>
</dbReference>
<dbReference type="PANTHER" id="PTHR35089:SF1">
    <property type="entry name" value="CHAPERONE PROTEIN SKP"/>
    <property type="match status" value="1"/>
</dbReference>
<keyword evidence="3" id="KW-0175">Coiled coil</keyword>
<dbReference type="AlphaFoldDB" id="A0A437QY36"/>
<evidence type="ECO:0000313" key="6">
    <source>
        <dbReference type="Proteomes" id="UP000287447"/>
    </source>
</evidence>
<evidence type="ECO:0000256" key="4">
    <source>
        <dbReference type="SAM" id="SignalP"/>
    </source>
</evidence>
<feature type="chain" id="PRO_5019307580" evidence="4">
    <location>
        <begin position="27"/>
        <end position="189"/>
    </location>
</feature>
<reference evidence="6" key="1">
    <citation type="submission" date="2019-01" db="EMBL/GenBank/DDBJ databases">
        <title>Gri0909 isolated from a small marine red alga.</title>
        <authorList>
            <person name="Kim J."/>
            <person name="Jeong S.E."/>
            <person name="Jeon C.O."/>
        </authorList>
    </citation>
    <scope>NUCLEOTIDE SEQUENCE [LARGE SCALE GENOMIC DNA]</scope>
    <source>
        <strain evidence="6">Gri0909</strain>
    </source>
</reference>
<comment type="caution">
    <text evidence="5">The sequence shown here is derived from an EMBL/GenBank/DDBJ whole genome shotgun (WGS) entry which is preliminary data.</text>
</comment>
<name>A0A437QY36_9PROT</name>
<dbReference type="InterPro" id="IPR005632">
    <property type="entry name" value="Chaperone_Skp"/>
</dbReference>
<keyword evidence="2 4" id="KW-0732">Signal</keyword>
<dbReference type="GO" id="GO:0005829">
    <property type="term" value="C:cytosol"/>
    <property type="evidence" value="ECO:0007669"/>
    <property type="project" value="TreeGrafter"/>
</dbReference>
<evidence type="ECO:0000313" key="5">
    <source>
        <dbReference type="EMBL" id="RVU39326.1"/>
    </source>
</evidence>
<dbReference type="GO" id="GO:0051082">
    <property type="term" value="F:unfolded protein binding"/>
    <property type="evidence" value="ECO:0007669"/>
    <property type="project" value="InterPro"/>
</dbReference>
<evidence type="ECO:0000256" key="2">
    <source>
        <dbReference type="ARBA" id="ARBA00022729"/>
    </source>
</evidence>
<keyword evidence="6" id="KW-1185">Reference proteome</keyword>
<comment type="similarity">
    <text evidence="1">Belongs to the Skp family.</text>
</comment>
<gene>
    <name evidence="5" type="ORF">EOI86_08825</name>
</gene>
<dbReference type="GO" id="GO:0050821">
    <property type="term" value="P:protein stabilization"/>
    <property type="evidence" value="ECO:0007669"/>
    <property type="project" value="TreeGrafter"/>
</dbReference>
<dbReference type="SUPFAM" id="SSF111384">
    <property type="entry name" value="OmpH-like"/>
    <property type="match status" value="1"/>
</dbReference>
<feature type="coiled-coil region" evidence="3">
    <location>
        <begin position="53"/>
        <end position="84"/>
    </location>
</feature>
<dbReference type="SMART" id="SM00935">
    <property type="entry name" value="OmpH"/>
    <property type="match status" value="1"/>
</dbReference>
<dbReference type="Pfam" id="PF03938">
    <property type="entry name" value="OmpH"/>
    <property type="match status" value="1"/>
</dbReference>
<evidence type="ECO:0000256" key="1">
    <source>
        <dbReference type="ARBA" id="ARBA00009091"/>
    </source>
</evidence>
<dbReference type="Gene3D" id="3.30.910.20">
    <property type="entry name" value="Skp domain"/>
    <property type="match status" value="1"/>
</dbReference>
<proteinExistence type="inferred from homology"/>
<sequence length="189" mass="21709">MSRSIRAYLFAVGLVFVFAVSGVSHAQQMPTPVIAVIDVGAVERQSVAWQSLRDQIEGRRAEFQSQLESEQRALEEERTALLSQQNVLAPDVFQQRQQEFRKKLGELQGVARQRKQELDRLYASARRQIREALREVVVEIAQERGINLMLNMSREDRTVSYVDAKLLVSDEALERLNQRIQTVDLSKQQ</sequence>
<dbReference type="PANTHER" id="PTHR35089">
    <property type="entry name" value="CHAPERONE PROTEIN SKP"/>
    <property type="match status" value="1"/>
</dbReference>
<organism evidence="5 6">
    <name type="scientific">Hwanghaeella grinnelliae</name>
    <dbReference type="NCBI Taxonomy" id="2500179"/>
    <lineage>
        <taxon>Bacteria</taxon>
        <taxon>Pseudomonadati</taxon>
        <taxon>Pseudomonadota</taxon>
        <taxon>Alphaproteobacteria</taxon>
        <taxon>Rhodospirillales</taxon>
        <taxon>Rhodospirillaceae</taxon>
        <taxon>Hwanghaeella</taxon>
    </lineage>
</organism>